<organism evidence="1 2">
    <name type="scientific">Protopolystoma xenopodis</name>
    <dbReference type="NCBI Taxonomy" id="117903"/>
    <lineage>
        <taxon>Eukaryota</taxon>
        <taxon>Metazoa</taxon>
        <taxon>Spiralia</taxon>
        <taxon>Lophotrochozoa</taxon>
        <taxon>Platyhelminthes</taxon>
        <taxon>Monogenea</taxon>
        <taxon>Polyopisthocotylea</taxon>
        <taxon>Polystomatidea</taxon>
        <taxon>Polystomatidae</taxon>
        <taxon>Protopolystoma</taxon>
    </lineage>
</organism>
<accession>A0A448XG05</accession>
<dbReference type="Proteomes" id="UP000784294">
    <property type="component" value="Unassembled WGS sequence"/>
</dbReference>
<comment type="caution">
    <text evidence="1">The sequence shown here is derived from an EMBL/GenBank/DDBJ whole genome shotgun (WGS) entry which is preliminary data.</text>
</comment>
<evidence type="ECO:0000313" key="1">
    <source>
        <dbReference type="EMBL" id="VEL35816.1"/>
    </source>
</evidence>
<reference evidence="1" key="1">
    <citation type="submission" date="2018-11" db="EMBL/GenBank/DDBJ databases">
        <authorList>
            <consortium name="Pathogen Informatics"/>
        </authorList>
    </citation>
    <scope>NUCLEOTIDE SEQUENCE</scope>
</reference>
<evidence type="ECO:0000313" key="2">
    <source>
        <dbReference type="Proteomes" id="UP000784294"/>
    </source>
</evidence>
<name>A0A448XG05_9PLAT</name>
<proteinExistence type="predicted"/>
<sequence length="180" mass="20105">MSLPDSSSCPNVPHSICVCCDGGTMGCLACHCPMRDQMKDDELSSPPEAVLELEGRHDVADRRKTSGIEPESLLTLGKSPIFFSTDLQGRYPSPLRRLRRHRPSLVWHLFGRSGRCEGNSTPDWSLFQGAVGLKSMEISWLSKLARRSWSSGDKPPCLEVIDHFGRIYHPVIVTLLMQSR</sequence>
<protein>
    <submittedName>
        <fullName evidence="1">Uncharacterized protein</fullName>
    </submittedName>
</protein>
<gene>
    <name evidence="1" type="ORF">PXEA_LOCUS29256</name>
</gene>
<dbReference type="AlphaFoldDB" id="A0A448XG05"/>
<dbReference type="EMBL" id="CAAALY010250756">
    <property type="protein sequence ID" value="VEL35816.1"/>
    <property type="molecule type" value="Genomic_DNA"/>
</dbReference>
<keyword evidence="2" id="KW-1185">Reference proteome</keyword>